<evidence type="ECO:0000313" key="3">
    <source>
        <dbReference type="Proteomes" id="UP000824469"/>
    </source>
</evidence>
<gene>
    <name evidence="2" type="ORF">KI387_002420</name>
</gene>
<keyword evidence="3" id="KW-1185">Reference proteome</keyword>
<feature type="non-terminal residue" evidence="2">
    <location>
        <position position="1"/>
    </location>
</feature>
<dbReference type="Proteomes" id="UP000824469">
    <property type="component" value="Unassembled WGS sequence"/>
</dbReference>
<dbReference type="PANTHER" id="PTHR21450:SF23">
    <property type="entry name" value="PROTEIN ALTERED PHOSPHATE STARVATION RESPONSE 1"/>
    <property type="match status" value="1"/>
</dbReference>
<evidence type="ECO:0000313" key="2">
    <source>
        <dbReference type="EMBL" id="KAH9330312.1"/>
    </source>
</evidence>
<feature type="domain" description="DUF632" evidence="1">
    <location>
        <begin position="1"/>
        <end position="94"/>
    </location>
</feature>
<dbReference type="InterPro" id="IPR006867">
    <property type="entry name" value="DUF632"/>
</dbReference>
<comment type="caution">
    <text evidence="2">The sequence shown here is derived from an EMBL/GenBank/DDBJ whole genome shotgun (WGS) entry which is preliminary data.</text>
</comment>
<reference evidence="2 3" key="1">
    <citation type="journal article" date="2021" name="Nat. Plants">
        <title>The Taxus genome provides insights into paclitaxel biosynthesis.</title>
        <authorList>
            <person name="Xiong X."/>
            <person name="Gou J."/>
            <person name="Liao Q."/>
            <person name="Li Y."/>
            <person name="Zhou Q."/>
            <person name="Bi G."/>
            <person name="Li C."/>
            <person name="Du R."/>
            <person name="Wang X."/>
            <person name="Sun T."/>
            <person name="Guo L."/>
            <person name="Liang H."/>
            <person name="Lu P."/>
            <person name="Wu Y."/>
            <person name="Zhang Z."/>
            <person name="Ro D.K."/>
            <person name="Shang Y."/>
            <person name="Huang S."/>
            <person name="Yan J."/>
        </authorList>
    </citation>
    <scope>NUCLEOTIDE SEQUENCE [LARGE SCALE GENOMIC DNA]</scope>
    <source>
        <strain evidence="2">Ta-2019</strain>
    </source>
</reference>
<organism evidence="2 3">
    <name type="scientific">Taxus chinensis</name>
    <name type="common">Chinese yew</name>
    <name type="synonym">Taxus wallichiana var. chinensis</name>
    <dbReference type="NCBI Taxonomy" id="29808"/>
    <lineage>
        <taxon>Eukaryota</taxon>
        <taxon>Viridiplantae</taxon>
        <taxon>Streptophyta</taxon>
        <taxon>Embryophyta</taxon>
        <taxon>Tracheophyta</taxon>
        <taxon>Spermatophyta</taxon>
        <taxon>Pinopsida</taxon>
        <taxon>Pinidae</taxon>
        <taxon>Conifers II</taxon>
        <taxon>Cupressales</taxon>
        <taxon>Taxaceae</taxon>
        <taxon>Taxus</taxon>
    </lineage>
</organism>
<name>A0AA38GWD2_TAXCH</name>
<accession>A0AA38GWD2</accession>
<dbReference type="PANTHER" id="PTHR21450">
    <property type="entry name" value="PROTEIN ALTERED PHOSPHATE STARVATION RESPONSE 1"/>
    <property type="match status" value="1"/>
</dbReference>
<dbReference type="Pfam" id="PF04782">
    <property type="entry name" value="DUF632"/>
    <property type="match status" value="1"/>
</dbReference>
<dbReference type="EMBL" id="JAHRHJ020000001">
    <property type="protein sequence ID" value="KAH9330312.1"/>
    <property type="molecule type" value="Genomic_DNA"/>
</dbReference>
<dbReference type="AlphaFoldDB" id="A0AA38GWD2"/>
<proteinExistence type="predicted"/>
<protein>
    <recommendedName>
        <fullName evidence="1">DUF632 domain-containing protein</fullName>
    </recommendedName>
</protein>
<sequence length="106" mass="12045">AISQLDIALHAWQAGIEAAVNRTISKSYAHALHGRLSKCIMPDSKSSFKSRTSSSLRTNAPPLFIICCDYYHAYDRMPEKLVIEKIQNFAIEVQALREQQDEEQHL</sequence>
<evidence type="ECO:0000259" key="1">
    <source>
        <dbReference type="Pfam" id="PF04782"/>
    </source>
</evidence>